<evidence type="ECO:0000256" key="2">
    <source>
        <dbReference type="ARBA" id="ARBA00004613"/>
    </source>
</evidence>
<dbReference type="EMBL" id="QXFV01000255">
    <property type="protein sequence ID" value="KAE9043728.1"/>
    <property type="molecule type" value="Genomic_DNA"/>
</dbReference>
<dbReference type="InterPro" id="IPR045379">
    <property type="entry name" value="Crinkler_N"/>
</dbReference>
<organism evidence="6 8">
    <name type="scientific">Phytophthora rubi</name>
    <dbReference type="NCBI Taxonomy" id="129364"/>
    <lineage>
        <taxon>Eukaryota</taxon>
        <taxon>Sar</taxon>
        <taxon>Stramenopiles</taxon>
        <taxon>Oomycota</taxon>
        <taxon>Peronosporomycetes</taxon>
        <taxon>Peronosporales</taxon>
        <taxon>Peronosporaceae</taxon>
        <taxon>Phytophthora</taxon>
    </lineage>
</organism>
<evidence type="ECO:0000313" key="6">
    <source>
        <dbReference type="EMBL" id="KAE9043728.1"/>
    </source>
</evidence>
<keyword evidence="3" id="KW-0964">Secreted</keyword>
<dbReference type="GO" id="GO:0005576">
    <property type="term" value="C:extracellular region"/>
    <property type="evidence" value="ECO:0007669"/>
    <property type="project" value="UniProtKB-SubCell"/>
</dbReference>
<keyword evidence="9" id="KW-1185">Reference proteome</keyword>
<keyword evidence="4" id="KW-0472">Membrane</keyword>
<evidence type="ECO:0000313" key="8">
    <source>
        <dbReference type="Proteomes" id="UP000429607"/>
    </source>
</evidence>
<evidence type="ECO:0000256" key="3">
    <source>
        <dbReference type="ARBA" id="ARBA00022525"/>
    </source>
</evidence>
<dbReference type="Proteomes" id="UP000429607">
    <property type="component" value="Unassembled WGS sequence"/>
</dbReference>
<dbReference type="PANTHER" id="PTHR33129:SF1">
    <property type="entry name" value="ATP-BINDING PROTEIN"/>
    <property type="match status" value="1"/>
</dbReference>
<dbReference type="Pfam" id="PF20147">
    <property type="entry name" value="Crinkler"/>
    <property type="match status" value="1"/>
</dbReference>
<dbReference type="Proteomes" id="UP000434957">
    <property type="component" value="Unassembled WGS sequence"/>
</dbReference>
<gene>
    <name evidence="6" type="ORF">PR001_g5673</name>
    <name evidence="7" type="ORF">PR003_g6110</name>
</gene>
<accession>A0A6A3NE95</accession>
<dbReference type="EMBL" id="QXFT01000266">
    <property type="protein sequence ID" value="KAE9349031.1"/>
    <property type="molecule type" value="Genomic_DNA"/>
</dbReference>
<dbReference type="AlphaFoldDB" id="A0A6A3NE95"/>
<dbReference type="PANTHER" id="PTHR33129">
    <property type="entry name" value="PROTEIN KINASE DOMAIN-CONTAINING PROTEIN-RELATED"/>
    <property type="match status" value="1"/>
</dbReference>
<sequence>MTEVELGWAVYGEGSVFPVKVALNAKVSALQKAIFYEKRYNQQRKLDPSMLTLYLARKKEGEETKWLKDDRHVKNFLRGGISTEYEEMRPTWKLDKEELFGSSFTPGEEEIHVLVELPTQETDQRPHKKAKLLTAAEHTKLDAIAQVLQIDQWQVGGLELGIRDIESDFPEYFYVRKETQDIIKIFRRQLEEKRSVVFVGTPGVGKSMLVVLFALYMALCQRKRVVLLRKLSMKGLTMLYLDPEHQIYWRKEEVSIAELDLLKHRDFELCLDGFLYRYIQDNYELLGRFRLLASSAQYEMKDADIAVLKQCIVPFWSKADLSTIGTHHQWTESDINDRFYFSGGNLREFVAGKDSAKDSINHAIAGTTALCGRTRQHTVWTRVGAASGSLTNDDDPGADFARESGGAFAQQLGKVVEPSYYEKLWSNGRKIGDNTLMGIAFEIFVHSMARDGKKIELQVRPYDRTKQHQHTYAAAELKTNSHRNDGRNAVECEAIMQQLASVDYWYPIDRGLVTIDSVAKVNYSSEQDAVGLIQITKSDTHKIDDDVIAKYASLVPGCVRYIALVPDKETCDKFRLAPANPKTQVPLDVAYIATWNV</sequence>
<proteinExistence type="predicted"/>
<keyword evidence="4" id="KW-1133">Transmembrane helix</keyword>
<dbReference type="GO" id="GO:0043657">
    <property type="term" value="C:host cell"/>
    <property type="evidence" value="ECO:0007669"/>
    <property type="project" value="UniProtKB-SubCell"/>
</dbReference>
<evidence type="ECO:0000256" key="1">
    <source>
        <dbReference type="ARBA" id="ARBA00004340"/>
    </source>
</evidence>
<protein>
    <recommendedName>
        <fullName evidence="5">Crinkler effector protein N-terminal domain-containing protein</fullName>
    </recommendedName>
</protein>
<comment type="subcellular location">
    <subcellularLocation>
        <location evidence="1">Host cell</location>
    </subcellularLocation>
    <subcellularLocation>
        <location evidence="2">Secreted</location>
    </subcellularLocation>
</comment>
<evidence type="ECO:0000256" key="4">
    <source>
        <dbReference type="SAM" id="Phobius"/>
    </source>
</evidence>
<dbReference type="SUPFAM" id="SSF52540">
    <property type="entry name" value="P-loop containing nucleoside triphosphate hydrolases"/>
    <property type="match status" value="1"/>
</dbReference>
<dbReference type="InterPro" id="IPR027417">
    <property type="entry name" value="P-loop_NTPase"/>
</dbReference>
<name>A0A6A3NE95_9STRA</name>
<evidence type="ECO:0000259" key="5">
    <source>
        <dbReference type="Pfam" id="PF20147"/>
    </source>
</evidence>
<evidence type="ECO:0000313" key="9">
    <source>
        <dbReference type="Proteomes" id="UP000434957"/>
    </source>
</evidence>
<evidence type="ECO:0000313" key="7">
    <source>
        <dbReference type="EMBL" id="KAE9349031.1"/>
    </source>
</evidence>
<dbReference type="InterPro" id="IPR052980">
    <property type="entry name" value="Crinkler_effector"/>
</dbReference>
<feature type="domain" description="Crinkler effector protein N-terminal" evidence="5">
    <location>
        <begin position="5"/>
        <end position="116"/>
    </location>
</feature>
<reference evidence="6 8" key="1">
    <citation type="submission" date="2018-09" db="EMBL/GenBank/DDBJ databases">
        <title>Genomic investigation of the strawberry pathogen Phytophthora fragariae indicates pathogenicity is determined by transcriptional variation in three key races.</title>
        <authorList>
            <person name="Adams T.M."/>
            <person name="Armitage A.D."/>
            <person name="Sobczyk M.K."/>
            <person name="Bates H.J."/>
            <person name="Dunwell J.M."/>
            <person name="Nellist C.F."/>
            <person name="Harrison R.J."/>
        </authorList>
    </citation>
    <scope>NUCLEOTIDE SEQUENCE [LARGE SCALE GENOMIC DNA]</scope>
    <source>
        <strain evidence="6 8">SCRP249</strain>
        <strain evidence="7 9">SCRP333</strain>
    </source>
</reference>
<keyword evidence="4" id="KW-0812">Transmembrane</keyword>
<comment type="caution">
    <text evidence="6">The sequence shown here is derived from an EMBL/GenBank/DDBJ whole genome shotgun (WGS) entry which is preliminary data.</text>
</comment>
<feature type="transmembrane region" description="Helical" evidence="4">
    <location>
        <begin position="196"/>
        <end position="219"/>
    </location>
</feature>